<sequence>MFSHLSGLFQQLLRIAHHLRVPHSMTWLVSLSIGNPTAFSSSPFSMSAGTRPVSEPGTLSRLTTVWNAQLAFITLLQFQH</sequence>
<name>A0A379WI71_SALET</name>
<dbReference type="AlphaFoldDB" id="A0A379WI71"/>
<organism evidence="1 2">
    <name type="scientific">Salmonella enterica I</name>
    <dbReference type="NCBI Taxonomy" id="59201"/>
    <lineage>
        <taxon>Bacteria</taxon>
        <taxon>Pseudomonadati</taxon>
        <taxon>Pseudomonadota</taxon>
        <taxon>Gammaproteobacteria</taxon>
        <taxon>Enterobacterales</taxon>
        <taxon>Enterobacteriaceae</taxon>
        <taxon>Salmonella</taxon>
    </lineage>
</organism>
<dbReference type="EMBL" id="UGXS01000004">
    <property type="protein sequence ID" value="SUH18619.1"/>
    <property type="molecule type" value="Genomic_DNA"/>
</dbReference>
<protein>
    <submittedName>
        <fullName evidence="1">Uncharacterized protein</fullName>
    </submittedName>
</protein>
<evidence type="ECO:0000313" key="2">
    <source>
        <dbReference type="Proteomes" id="UP000255509"/>
    </source>
</evidence>
<proteinExistence type="predicted"/>
<gene>
    <name evidence="1" type="ORF">NCTC8258_06469</name>
</gene>
<accession>A0A379WI71</accession>
<reference evidence="1 2" key="1">
    <citation type="submission" date="2018-06" db="EMBL/GenBank/DDBJ databases">
        <authorList>
            <consortium name="Pathogen Informatics"/>
            <person name="Doyle S."/>
        </authorList>
    </citation>
    <scope>NUCLEOTIDE SEQUENCE [LARGE SCALE GENOMIC DNA]</scope>
    <source>
        <strain evidence="1 2">NCTC8258</strain>
    </source>
</reference>
<evidence type="ECO:0000313" key="1">
    <source>
        <dbReference type="EMBL" id="SUH18619.1"/>
    </source>
</evidence>
<dbReference type="Proteomes" id="UP000255509">
    <property type="component" value="Unassembled WGS sequence"/>
</dbReference>